<protein>
    <submittedName>
        <fullName evidence="1">Uncharacterized protein</fullName>
    </submittedName>
</protein>
<comment type="caution">
    <text evidence="1">The sequence shown here is derived from an EMBL/GenBank/DDBJ whole genome shotgun (WGS) entry which is preliminary data.</text>
</comment>
<gene>
    <name evidence="1" type="ORF">IWZ03DRAFT_182997</name>
</gene>
<sequence length="171" mass="18757">MSGGWRNGSALVFGVSYITKGCGFNPHAARAFYHFCFADHHAEGLLLLLCVQQSDVCVLGGVSGLRKKPKPTSCKMVWRSAVAGRHIRRTQSIRPNEPSSLPANGSLCWTTKACRVTDPNLFICFPNTLGPMGQQQYCLSHRLVVGPPSAPLVRWARHGVALMPATREKQR</sequence>
<evidence type="ECO:0000313" key="2">
    <source>
        <dbReference type="Proteomes" id="UP001363622"/>
    </source>
</evidence>
<evidence type="ECO:0000313" key="1">
    <source>
        <dbReference type="EMBL" id="KAK7517853.1"/>
    </source>
</evidence>
<proteinExistence type="predicted"/>
<name>A0ABR1KPJ1_9PEZI</name>
<dbReference type="Proteomes" id="UP001363622">
    <property type="component" value="Unassembled WGS sequence"/>
</dbReference>
<keyword evidence="2" id="KW-1185">Reference proteome</keyword>
<dbReference type="EMBL" id="JBBPHU010000005">
    <property type="protein sequence ID" value="KAK7517853.1"/>
    <property type="molecule type" value="Genomic_DNA"/>
</dbReference>
<organism evidence="1 2">
    <name type="scientific">Phyllosticta citriasiana</name>
    <dbReference type="NCBI Taxonomy" id="595635"/>
    <lineage>
        <taxon>Eukaryota</taxon>
        <taxon>Fungi</taxon>
        <taxon>Dikarya</taxon>
        <taxon>Ascomycota</taxon>
        <taxon>Pezizomycotina</taxon>
        <taxon>Dothideomycetes</taxon>
        <taxon>Dothideomycetes incertae sedis</taxon>
        <taxon>Botryosphaeriales</taxon>
        <taxon>Phyllostictaceae</taxon>
        <taxon>Phyllosticta</taxon>
    </lineage>
</organism>
<reference evidence="1 2" key="1">
    <citation type="submission" date="2024-04" db="EMBL/GenBank/DDBJ databases">
        <title>Phyllosticta paracitricarpa is synonymous to the EU quarantine fungus P. citricarpa based on phylogenomic analyses.</title>
        <authorList>
            <consortium name="Lawrence Berkeley National Laboratory"/>
            <person name="Van Ingen-Buijs V.A."/>
            <person name="Van Westerhoven A.C."/>
            <person name="Haridas S."/>
            <person name="Skiadas P."/>
            <person name="Martin F."/>
            <person name="Groenewald J.Z."/>
            <person name="Crous P.W."/>
            <person name="Seidl M.F."/>
        </authorList>
    </citation>
    <scope>NUCLEOTIDE SEQUENCE [LARGE SCALE GENOMIC DNA]</scope>
    <source>
        <strain evidence="1 2">CBS 123371</strain>
    </source>
</reference>
<accession>A0ABR1KPJ1</accession>